<keyword evidence="2" id="KW-0238">DNA-binding</keyword>
<evidence type="ECO:0000256" key="1">
    <source>
        <dbReference type="ARBA" id="ARBA00023015"/>
    </source>
</evidence>
<protein>
    <submittedName>
        <fullName evidence="5">LacI family transcriptional regulator</fullName>
    </submittedName>
</protein>
<dbReference type="SUPFAM" id="SSF53822">
    <property type="entry name" value="Periplasmic binding protein-like I"/>
    <property type="match status" value="1"/>
</dbReference>
<keyword evidence="6" id="KW-1185">Reference proteome</keyword>
<keyword evidence="1" id="KW-0805">Transcription regulation</keyword>
<dbReference type="RefSeq" id="WP_109945891.1">
    <property type="nucleotide sequence ID" value="NZ_QGSV01000222.1"/>
</dbReference>
<dbReference type="Proteomes" id="UP000245683">
    <property type="component" value="Unassembled WGS sequence"/>
</dbReference>
<dbReference type="SMART" id="SM00354">
    <property type="entry name" value="HTH_LACI"/>
    <property type="match status" value="1"/>
</dbReference>
<dbReference type="InterPro" id="IPR046335">
    <property type="entry name" value="LacI/GalR-like_sensor"/>
</dbReference>
<evidence type="ECO:0000313" key="5">
    <source>
        <dbReference type="EMBL" id="PWU46351.1"/>
    </source>
</evidence>
<feature type="domain" description="HTH lacI-type" evidence="4">
    <location>
        <begin position="1"/>
        <end position="53"/>
    </location>
</feature>
<reference evidence="6" key="1">
    <citation type="submission" date="2018-05" db="EMBL/GenBank/DDBJ databases">
        <title>Micromonospora globispora sp. nov. and Micromonospora rugosa sp. nov., isolated from marine sediment.</title>
        <authorList>
            <person name="Carro L."/>
            <person name="Aysel V."/>
            <person name="Cetin D."/>
            <person name="Igual J.M."/>
            <person name="Klenk H.-P."/>
            <person name="Trujillo M.E."/>
            <person name="Sahin N."/>
        </authorList>
    </citation>
    <scope>NUCLEOTIDE SEQUENCE [LARGE SCALE GENOMIC DNA]</scope>
    <source>
        <strain evidence="6">S2904</strain>
    </source>
</reference>
<dbReference type="PANTHER" id="PTHR30146">
    <property type="entry name" value="LACI-RELATED TRANSCRIPTIONAL REPRESSOR"/>
    <property type="match status" value="1"/>
</dbReference>
<dbReference type="GO" id="GO:0003700">
    <property type="term" value="F:DNA-binding transcription factor activity"/>
    <property type="evidence" value="ECO:0007669"/>
    <property type="project" value="TreeGrafter"/>
</dbReference>
<dbReference type="Gene3D" id="1.10.260.40">
    <property type="entry name" value="lambda repressor-like DNA-binding domains"/>
    <property type="match status" value="1"/>
</dbReference>
<accession>A0A317K0A3</accession>
<sequence>MADVAALAGVSHQTVSRVLNDNPRVAPDTRRRVEEAIRKLNYQPNSVARALVTGRSRTLGVVSFDTALYGPASTLIGIQDAAHQAGYHVATVSLRSLVRSSILDAIERLRRQSVEGVIIIAPELSAAQALVNLPADLPVVAVEGALEVPVPVVAVDQQSGGLQATQHLLDLGHPLVWHISGPVDWAEARGRERGWRMALEEAGVAAPPALVGDWSARSGFLLGQRLAAVPGLSAVFAGNDQMALGLLRALREAGRDVPGDVSVVGFDDIPESAYFTPPLTTLRQDFAEVGRRSLTRLLEQIDGAPRVAGTDTVPAELVIRDSAAPYRAR</sequence>
<dbReference type="PANTHER" id="PTHR30146:SF109">
    <property type="entry name" value="HTH-TYPE TRANSCRIPTIONAL REGULATOR GALS"/>
    <property type="match status" value="1"/>
</dbReference>
<name>A0A317K0A3_9ACTN</name>
<dbReference type="SUPFAM" id="SSF47413">
    <property type="entry name" value="lambda repressor-like DNA-binding domains"/>
    <property type="match status" value="1"/>
</dbReference>
<evidence type="ECO:0000259" key="4">
    <source>
        <dbReference type="PROSITE" id="PS50932"/>
    </source>
</evidence>
<gene>
    <name evidence="5" type="ORF">DLJ46_18515</name>
</gene>
<dbReference type="Gene3D" id="3.40.50.2300">
    <property type="match status" value="2"/>
</dbReference>
<dbReference type="InterPro" id="IPR028082">
    <property type="entry name" value="Peripla_BP_I"/>
</dbReference>
<dbReference type="AlphaFoldDB" id="A0A317K0A3"/>
<proteinExistence type="predicted"/>
<organism evidence="5 6">
    <name type="scientific">Micromonospora globispora</name>
    <dbReference type="NCBI Taxonomy" id="1450148"/>
    <lineage>
        <taxon>Bacteria</taxon>
        <taxon>Bacillati</taxon>
        <taxon>Actinomycetota</taxon>
        <taxon>Actinomycetes</taxon>
        <taxon>Micromonosporales</taxon>
        <taxon>Micromonosporaceae</taxon>
        <taxon>Micromonospora</taxon>
    </lineage>
</organism>
<dbReference type="InterPro" id="IPR010982">
    <property type="entry name" value="Lambda_DNA-bd_dom_sf"/>
</dbReference>
<dbReference type="Pfam" id="PF00356">
    <property type="entry name" value="LacI"/>
    <property type="match status" value="1"/>
</dbReference>
<evidence type="ECO:0000313" key="6">
    <source>
        <dbReference type="Proteomes" id="UP000245683"/>
    </source>
</evidence>
<dbReference type="GO" id="GO:0000976">
    <property type="term" value="F:transcription cis-regulatory region binding"/>
    <property type="evidence" value="ECO:0007669"/>
    <property type="project" value="TreeGrafter"/>
</dbReference>
<dbReference type="CDD" id="cd01574">
    <property type="entry name" value="PBP1_LacI"/>
    <property type="match status" value="1"/>
</dbReference>
<evidence type="ECO:0000256" key="3">
    <source>
        <dbReference type="ARBA" id="ARBA00023163"/>
    </source>
</evidence>
<dbReference type="PROSITE" id="PS00356">
    <property type="entry name" value="HTH_LACI_1"/>
    <property type="match status" value="1"/>
</dbReference>
<dbReference type="EMBL" id="QGSV01000222">
    <property type="protein sequence ID" value="PWU46351.1"/>
    <property type="molecule type" value="Genomic_DNA"/>
</dbReference>
<keyword evidence="3" id="KW-0804">Transcription</keyword>
<dbReference type="Pfam" id="PF13377">
    <property type="entry name" value="Peripla_BP_3"/>
    <property type="match status" value="1"/>
</dbReference>
<dbReference type="OrthoDB" id="9785139at2"/>
<dbReference type="CDD" id="cd01392">
    <property type="entry name" value="HTH_LacI"/>
    <property type="match status" value="1"/>
</dbReference>
<dbReference type="InterPro" id="IPR000843">
    <property type="entry name" value="HTH_LacI"/>
</dbReference>
<comment type="caution">
    <text evidence="5">The sequence shown here is derived from an EMBL/GenBank/DDBJ whole genome shotgun (WGS) entry which is preliminary data.</text>
</comment>
<dbReference type="PROSITE" id="PS50932">
    <property type="entry name" value="HTH_LACI_2"/>
    <property type="match status" value="1"/>
</dbReference>
<evidence type="ECO:0000256" key="2">
    <source>
        <dbReference type="ARBA" id="ARBA00023125"/>
    </source>
</evidence>